<evidence type="ECO:0000256" key="1">
    <source>
        <dbReference type="ARBA" id="ARBA00004123"/>
    </source>
</evidence>
<evidence type="ECO:0000313" key="10">
    <source>
        <dbReference type="Proteomes" id="UP001293593"/>
    </source>
</evidence>
<feature type="compositionally biased region" description="Polar residues" evidence="7">
    <location>
        <begin position="1"/>
        <end position="11"/>
    </location>
</feature>
<evidence type="ECO:0000259" key="8">
    <source>
        <dbReference type="PROSITE" id="PS51032"/>
    </source>
</evidence>
<dbReference type="Pfam" id="PF00847">
    <property type="entry name" value="AP2"/>
    <property type="match status" value="1"/>
</dbReference>
<reference evidence="9" key="1">
    <citation type="submission" date="2023-10" db="EMBL/GenBank/DDBJ databases">
        <title>Chromosome-level genome of the transformable northern wattle, Acacia crassicarpa.</title>
        <authorList>
            <person name="Massaro I."/>
            <person name="Sinha N.R."/>
            <person name="Poethig S."/>
            <person name="Leichty A.R."/>
        </authorList>
    </citation>
    <scope>NUCLEOTIDE SEQUENCE</scope>
    <source>
        <strain evidence="9">Acra3RX</strain>
        <tissue evidence="9">Leaf</tissue>
    </source>
</reference>
<dbReference type="InterPro" id="IPR016177">
    <property type="entry name" value="DNA-bd_dom_sf"/>
</dbReference>
<dbReference type="Gene3D" id="3.30.730.10">
    <property type="entry name" value="AP2/ERF domain"/>
    <property type="match status" value="1"/>
</dbReference>
<evidence type="ECO:0000256" key="5">
    <source>
        <dbReference type="ARBA" id="ARBA00023242"/>
    </source>
</evidence>
<keyword evidence="2" id="KW-0805">Transcription regulation</keyword>
<feature type="compositionally biased region" description="Polar residues" evidence="7">
    <location>
        <begin position="140"/>
        <end position="159"/>
    </location>
</feature>
<evidence type="ECO:0000256" key="3">
    <source>
        <dbReference type="ARBA" id="ARBA00023125"/>
    </source>
</evidence>
<comment type="caution">
    <text evidence="9">The sequence shown here is derived from an EMBL/GenBank/DDBJ whole genome shotgun (WGS) entry which is preliminary data.</text>
</comment>
<dbReference type="PANTHER" id="PTHR31190:SF473">
    <property type="entry name" value="OS05G0437100 PROTEIN"/>
    <property type="match status" value="1"/>
</dbReference>
<dbReference type="PANTHER" id="PTHR31190">
    <property type="entry name" value="DNA-BINDING DOMAIN"/>
    <property type="match status" value="1"/>
</dbReference>
<organism evidence="9 10">
    <name type="scientific">Acacia crassicarpa</name>
    <name type="common">northern wattle</name>
    <dbReference type="NCBI Taxonomy" id="499986"/>
    <lineage>
        <taxon>Eukaryota</taxon>
        <taxon>Viridiplantae</taxon>
        <taxon>Streptophyta</taxon>
        <taxon>Embryophyta</taxon>
        <taxon>Tracheophyta</taxon>
        <taxon>Spermatophyta</taxon>
        <taxon>Magnoliopsida</taxon>
        <taxon>eudicotyledons</taxon>
        <taxon>Gunneridae</taxon>
        <taxon>Pentapetalae</taxon>
        <taxon>rosids</taxon>
        <taxon>fabids</taxon>
        <taxon>Fabales</taxon>
        <taxon>Fabaceae</taxon>
        <taxon>Caesalpinioideae</taxon>
        <taxon>mimosoid clade</taxon>
        <taxon>Acacieae</taxon>
        <taxon>Acacia</taxon>
    </lineage>
</organism>
<feature type="region of interest" description="Disordered" evidence="7">
    <location>
        <begin position="137"/>
        <end position="170"/>
    </location>
</feature>
<name>A0AAE1TFT8_9FABA</name>
<comment type="similarity">
    <text evidence="6">Belongs to the AP2/ERF transcription factor family. ERF subfamily.</text>
</comment>
<gene>
    <name evidence="9" type="ORF">QN277_013592</name>
</gene>
<feature type="compositionally biased region" description="Basic residues" evidence="7">
    <location>
        <begin position="68"/>
        <end position="77"/>
    </location>
</feature>
<feature type="compositionally biased region" description="Polar residues" evidence="7">
    <location>
        <begin position="40"/>
        <end position="67"/>
    </location>
</feature>
<dbReference type="SMART" id="SM00380">
    <property type="entry name" value="AP2"/>
    <property type="match status" value="1"/>
</dbReference>
<dbReference type="FunFam" id="3.30.730.10:FF:000001">
    <property type="entry name" value="Ethylene-responsive transcription factor 2"/>
    <property type="match status" value="1"/>
</dbReference>
<dbReference type="GO" id="GO:0009873">
    <property type="term" value="P:ethylene-activated signaling pathway"/>
    <property type="evidence" value="ECO:0007669"/>
    <property type="project" value="InterPro"/>
</dbReference>
<evidence type="ECO:0000256" key="6">
    <source>
        <dbReference type="ARBA" id="ARBA00024343"/>
    </source>
</evidence>
<feature type="compositionally biased region" description="Polar residues" evidence="7">
    <location>
        <begin position="19"/>
        <end position="34"/>
    </location>
</feature>
<evidence type="ECO:0000313" key="9">
    <source>
        <dbReference type="EMBL" id="KAK4282185.1"/>
    </source>
</evidence>
<sequence length="262" mass="27989">MSQAHTSPSDQTQKEEETSPSSTFSYLISTSTDTKISHGQVISTSSGLIQNQDPSQPTHQNQGNNNNMRKRSYRGVRQRPWGKWAAEIRDPQKAARVWLGTFETAEDAAAAYDAAALRFRGSKAKLNFPERVSLAASSAIPPSQTQLPAAPSTAAQTVSRPPAPSTDEGFPNLLQYAQLLRGGGDDDLQRAASGLYSYQNESLFLCDSSSPLFSSSSGLSSSSASISGSDQQQVQDPQTAQKGDYSSSSSGSYFFDGGNTRG</sequence>
<dbReference type="Proteomes" id="UP001293593">
    <property type="component" value="Unassembled WGS sequence"/>
</dbReference>
<feature type="region of interest" description="Disordered" evidence="7">
    <location>
        <begin position="1"/>
        <end position="79"/>
    </location>
</feature>
<dbReference type="PRINTS" id="PR00367">
    <property type="entry name" value="ETHRSPELEMNT"/>
</dbReference>
<dbReference type="PROSITE" id="PS51032">
    <property type="entry name" value="AP2_ERF"/>
    <property type="match status" value="1"/>
</dbReference>
<dbReference type="InterPro" id="IPR001471">
    <property type="entry name" value="AP2/ERF_dom"/>
</dbReference>
<keyword evidence="5" id="KW-0539">Nucleus</keyword>
<evidence type="ECO:0000256" key="2">
    <source>
        <dbReference type="ARBA" id="ARBA00023015"/>
    </source>
</evidence>
<comment type="subcellular location">
    <subcellularLocation>
        <location evidence="1">Nucleus</location>
    </subcellularLocation>
</comment>
<dbReference type="InterPro" id="IPR036955">
    <property type="entry name" value="AP2/ERF_dom_sf"/>
</dbReference>
<dbReference type="GO" id="GO:0005634">
    <property type="term" value="C:nucleus"/>
    <property type="evidence" value="ECO:0007669"/>
    <property type="project" value="UniProtKB-SubCell"/>
</dbReference>
<dbReference type="GO" id="GO:0003700">
    <property type="term" value="F:DNA-binding transcription factor activity"/>
    <property type="evidence" value="ECO:0007669"/>
    <property type="project" value="InterPro"/>
</dbReference>
<evidence type="ECO:0000256" key="4">
    <source>
        <dbReference type="ARBA" id="ARBA00023163"/>
    </source>
</evidence>
<keyword evidence="4" id="KW-0804">Transcription</keyword>
<accession>A0AAE1TFT8</accession>
<keyword evidence="10" id="KW-1185">Reference proteome</keyword>
<evidence type="ECO:0000256" key="7">
    <source>
        <dbReference type="SAM" id="MobiDB-lite"/>
    </source>
</evidence>
<dbReference type="AlphaFoldDB" id="A0AAE1TFT8"/>
<feature type="domain" description="AP2/ERF" evidence="8">
    <location>
        <begin position="72"/>
        <end position="129"/>
    </location>
</feature>
<dbReference type="SUPFAM" id="SSF54171">
    <property type="entry name" value="DNA-binding domain"/>
    <property type="match status" value="1"/>
</dbReference>
<dbReference type="CDD" id="cd00018">
    <property type="entry name" value="AP2"/>
    <property type="match status" value="1"/>
</dbReference>
<dbReference type="GO" id="GO:0003677">
    <property type="term" value="F:DNA binding"/>
    <property type="evidence" value="ECO:0007669"/>
    <property type="project" value="UniProtKB-KW"/>
</dbReference>
<proteinExistence type="inferred from homology"/>
<dbReference type="InterPro" id="IPR044808">
    <property type="entry name" value="ERF_plant"/>
</dbReference>
<protein>
    <recommendedName>
        <fullName evidence="8">AP2/ERF domain-containing protein</fullName>
    </recommendedName>
</protein>
<feature type="region of interest" description="Disordered" evidence="7">
    <location>
        <begin position="211"/>
        <end position="262"/>
    </location>
</feature>
<dbReference type="EMBL" id="JAWXYG010000002">
    <property type="protein sequence ID" value="KAK4282185.1"/>
    <property type="molecule type" value="Genomic_DNA"/>
</dbReference>
<keyword evidence="3" id="KW-0238">DNA-binding</keyword>